<organism evidence="1 2">
    <name type="scientific">Drosophila kikkawai</name>
    <name type="common">Fruit fly</name>
    <dbReference type="NCBI Taxonomy" id="30033"/>
    <lineage>
        <taxon>Eukaryota</taxon>
        <taxon>Metazoa</taxon>
        <taxon>Ecdysozoa</taxon>
        <taxon>Arthropoda</taxon>
        <taxon>Hexapoda</taxon>
        <taxon>Insecta</taxon>
        <taxon>Pterygota</taxon>
        <taxon>Neoptera</taxon>
        <taxon>Endopterygota</taxon>
        <taxon>Diptera</taxon>
        <taxon>Brachycera</taxon>
        <taxon>Muscomorpha</taxon>
        <taxon>Ephydroidea</taxon>
        <taxon>Drosophilidae</taxon>
        <taxon>Drosophila</taxon>
        <taxon>Sophophora</taxon>
    </lineage>
</organism>
<dbReference type="PANTHER" id="PTHR10974:SF1">
    <property type="entry name" value="FI08016P-RELATED"/>
    <property type="match status" value="1"/>
</dbReference>
<dbReference type="GeneID" id="108075553"/>
<keyword evidence="1" id="KW-1185">Reference proteome</keyword>
<accession>A0ABM4GL60</accession>
<name>A0ABM4GL60_DROKI</name>
<sequence>MSNINSKGLLVNTSQCKMPAMDPLSPTAQYFMKALPSYSCYLTQLLKPRTIRGRNFLYLALSKNKLWKYYGIRRVSEIFCVYTVLERIDDFNNRYVAQTVFGFTRLRKYQEIEPSNATLRVWCWRDRGRLLFLDVFIFLPEPIPPRKGEKVRLEHLKRLSVLILGIDSISHMHYRRYFSKTMNFVDKFPHTEMWGYNRVGENSYPNVLPLLSGQNDTILNGPTGCYGASNPKCFDRCYLLFDFFKAAGYVTMFGEDSALAGTFVYNLSGFQRQPTDFYLRPAMYEIDQETNYPAQGASYISCTAGRSYSQVLDDFKHRLLPHMEARSQDTGFFGFFWQSHGVHDYFWYAQVADVAYEAYLKELQRHQLFRNTFVLLMSDHGLRFGPFTDTFQGMREISLPTVIAIYPRWMVRRFPLAIKNLKTNAHRLMTTHDLHETLKDLANLENLNDEHIRSRTWQLRNDRNVSLFLPIPEERSCSSAEIPEHYCQCYNYVKIPFNLDIVQRAARFVVDSINELLVAYPKCQRLQLSHVEDAYKRDPKQTVTVRLVTEPGGGHYDATVHHDHNISTLQGRITRTDQYKEQSLCIEKSIIQQYCYCL</sequence>
<gene>
    <name evidence="2" type="primary">LOC108075553</name>
</gene>
<reference evidence="2" key="1">
    <citation type="submission" date="2025-08" db="UniProtKB">
        <authorList>
            <consortium name="RefSeq"/>
        </authorList>
    </citation>
    <scope>IDENTIFICATION</scope>
    <source>
        <strain evidence="2">14028-0561.14</strain>
        <tissue evidence="2">Whole fly</tissue>
    </source>
</reference>
<dbReference type="Proteomes" id="UP001652661">
    <property type="component" value="Chromosome 3R"/>
</dbReference>
<dbReference type="CDD" id="cd16021">
    <property type="entry name" value="ALP_like"/>
    <property type="match status" value="1"/>
</dbReference>
<dbReference type="SUPFAM" id="SSF53649">
    <property type="entry name" value="Alkaline phosphatase-like"/>
    <property type="match status" value="1"/>
</dbReference>
<evidence type="ECO:0000313" key="1">
    <source>
        <dbReference type="Proteomes" id="UP001652661"/>
    </source>
</evidence>
<protein>
    <submittedName>
        <fullName evidence="2">Uncharacterized protein isoform X2</fullName>
    </submittedName>
</protein>
<dbReference type="InterPro" id="IPR004245">
    <property type="entry name" value="DUF229"/>
</dbReference>
<dbReference type="RefSeq" id="XP_070143457.1">
    <property type="nucleotide sequence ID" value="XM_070287356.1"/>
</dbReference>
<evidence type="ECO:0000313" key="2">
    <source>
        <dbReference type="RefSeq" id="XP_070143457.1"/>
    </source>
</evidence>
<dbReference type="PANTHER" id="PTHR10974">
    <property type="entry name" value="FI08016P-RELATED"/>
    <property type="match status" value="1"/>
</dbReference>
<dbReference type="Pfam" id="PF02995">
    <property type="entry name" value="DUF229"/>
    <property type="match status" value="1"/>
</dbReference>
<dbReference type="Gene3D" id="3.40.720.10">
    <property type="entry name" value="Alkaline Phosphatase, subunit A"/>
    <property type="match status" value="1"/>
</dbReference>
<proteinExistence type="predicted"/>
<dbReference type="InterPro" id="IPR017850">
    <property type="entry name" value="Alkaline_phosphatase_core_sf"/>
</dbReference>